<evidence type="ECO:0000313" key="2">
    <source>
        <dbReference type="Proteomes" id="UP000825729"/>
    </source>
</evidence>
<keyword evidence="2" id="KW-1185">Reference proteome</keyword>
<evidence type="ECO:0000313" key="1">
    <source>
        <dbReference type="EMBL" id="KAG9447849.1"/>
    </source>
</evidence>
<gene>
    <name evidence="1" type="ORF">H6P81_013977</name>
</gene>
<organism evidence="1 2">
    <name type="scientific">Aristolochia fimbriata</name>
    <name type="common">White veined hardy Dutchman's pipe vine</name>
    <dbReference type="NCBI Taxonomy" id="158543"/>
    <lineage>
        <taxon>Eukaryota</taxon>
        <taxon>Viridiplantae</taxon>
        <taxon>Streptophyta</taxon>
        <taxon>Embryophyta</taxon>
        <taxon>Tracheophyta</taxon>
        <taxon>Spermatophyta</taxon>
        <taxon>Magnoliopsida</taxon>
        <taxon>Magnoliidae</taxon>
        <taxon>Piperales</taxon>
        <taxon>Aristolochiaceae</taxon>
        <taxon>Aristolochia</taxon>
    </lineage>
</organism>
<name>A0AAV7EHT5_ARIFI</name>
<reference evidence="1 2" key="1">
    <citation type="submission" date="2021-07" db="EMBL/GenBank/DDBJ databases">
        <title>The Aristolochia fimbriata genome: insights into angiosperm evolution, floral development and chemical biosynthesis.</title>
        <authorList>
            <person name="Jiao Y."/>
        </authorList>
    </citation>
    <scope>NUCLEOTIDE SEQUENCE [LARGE SCALE GENOMIC DNA]</scope>
    <source>
        <strain evidence="1">IBCAS-2021</strain>
        <tissue evidence="1">Leaf</tissue>
    </source>
</reference>
<protein>
    <submittedName>
        <fullName evidence="1">Uncharacterized protein</fullName>
    </submittedName>
</protein>
<dbReference type="Proteomes" id="UP000825729">
    <property type="component" value="Unassembled WGS sequence"/>
</dbReference>
<comment type="caution">
    <text evidence="1">The sequence shown here is derived from an EMBL/GenBank/DDBJ whole genome shotgun (WGS) entry which is preliminary data.</text>
</comment>
<proteinExistence type="predicted"/>
<dbReference type="AlphaFoldDB" id="A0AAV7EHT5"/>
<accession>A0AAV7EHT5</accession>
<dbReference type="EMBL" id="JAINDJ010000005">
    <property type="protein sequence ID" value="KAG9447849.1"/>
    <property type="molecule type" value="Genomic_DNA"/>
</dbReference>
<sequence>MPPLRLRNIPSRAQTGFNALGEALRFGNTDPRDGGRVDTETLVCPLKNCPPVAAPQLLHYQTLENFLYVTSNDPDFAFSASIYIIPPNMLPHVRKVGVSADFNATKTCDKRAR</sequence>